<dbReference type="Proteomes" id="UP000001730">
    <property type="component" value="Chromosome 1"/>
</dbReference>
<dbReference type="InterPro" id="IPR021372">
    <property type="entry name" value="DUF2989"/>
</dbReference>
<proteinExistence type="predicted"/>
<dbReference type="Pfam" id="PF11207">
    <property type="entry name" value="DUF2989"/>
    <property type="match status" value="1"/>
</dbReference>
<dbReference type="AlphaFoldDB" id="B6ENP2"/>
<evidence type="ECO:0000313" key="2">
    <source>
        <dbReference type="Proteomes" id="UP000001730"/>
    </source>
</evidence>
<dbReference type="HOGENOM" id="CLU_086975_1_0_6"/>
<reference evidence="1 2" key="1">
    <citation type="journal article" date="2008" name="BMC Genomics">
        <title>The genome sequence of the fish pathogen Aliivibrio salmonicida strain LFI1238 shows extensive evidence of gene decay.</title>
        <authorList>
            <person name="Hjerde E."/>
            <person name="Lorentzen M.S."/>
            <person name="Holden M.T."/>
            <person name="Seeger K."/>
            <person name="Paulsen S."/>
            <person name="Bason N."/>
            <person name="Churcher C."/>
            <person name="Harris D."/>
            <person name="Norbertczak H."/>
            <person name="Quail M.A."/>
            <person name="Sanders S."/>
            <person name="Thurston S."/>
            <person name="Parkhill J."/>
            <person name="Willassen N.P."/>
            <person name="Thomson N.R."/>
        </authorList>
    </citation>
    <scope>NUCLEOTIDE SEQUENCE [LARGE SCALE GENOMIC DNA]</scope>
    <source>
        <strain evidence="1 2">LFI1238</strain>
    </source>
</reference>
<dbReference type="EMBL" id="FM178379">
    <property type="protein sequence ID" value="CAQ79536.1"/>
    <property type="molecule type" value="Genomic_DNA"/>
</dbReference>
<dbReference type="eggNOG" id="ENOG502Z7JD">
    <property type="taxonomic scope" value="Bacteria"/>
</dbReference>
<name>B6ENP2_ALISL</name>
<organism evidence="1 2">
    <name type="scientific">Aliivibrio salmonicida (strain LFI1238)</name>
    <name type="common">Vibrio salmonicida (strain LFI1238)</name>
    <dbReference type="NCBI Taxonomy" id="316275"/>
    <lineage>
        <taxon>Bacteria</taxon>
        <taxon>Pseudomonadati</taxon>
        <taxon>Pseudomonadota</taxon>
        <taxon>Gammaproteobacteria</taxon>
        <taxon>Vibrionales</taxon>
        <taxon>Vibrionaceae</taxon>
        <taxon>Aliivibrio</taxon>
    </lineage>
</organism>
<keyword evidence="2" id="KW-1185">Reference proteome</keyword>
<protein>
    <submittedName>
        <fullName evidence="1">Membrane protein</fullName>
    </submittedName>
</protein>
<dbReference type="KEGG" id="vsa:VSAL_I1851"/>
<accession>B6ENP2</accession>
<gene>
    <name evidence="1" type="ordered locus">VSAL_I1851</name>
</gene>
<evidence type="ECO:0000313" key="1">
    <source>
        <dbReference type="EMBL" id="CAQ79536.1"/>
    </source>
</evidence>
<sequence length="294" mass="33683">MDHVSSFITNRIIMLSITHRFILLVLVSLSLTGCFGIKPTTEQLCEEHGALQCQELNMRDGQCRHQRDELILNRFDVLKTNSDLDKLKTLQATLKYQTCLGSAAQIEPITAKEIKSKRTEALLHTYDASDALSEELKSSTDPKVLFYRWTVGDKEALRSFLQLENTKELETAELQYALATFYTLRNENKTIQLLNHSLELLTEQDYKNQFHSIIINSLASVNYKAGNKEHAYIWTMVGKAFDLQVASEQQLKLLYHFPEETKQELLITSEMIKDSIKAQNFTVSMLPTINNDSQ</sequence>